<dbReference type="RefSeq" id="XP_048129439.1">
    <property type="nucleotide sequence ID" value="XM_048273482.1"/>
</dbReference>
<evidence type="ECO:0000313" key="5">
    <source>
        <dbReference type="RefSeq" id="XP_048129439.1"/>
    </source>
</evidence>
<dbReference type="PANTHER" id="PTHR31623:SF122">
    <property type="entry name" value="HXXXD-TYPE ACYL-TRANSFERASE FAMILY PROTEIN"/>
    <property type="match status" value="1"/>
</dbReference>
<comment type="similarity">
    <text evidence="1">Belongs to the plant acyltransferase family.</text>
</comment>
<protein>
    <submittedName>
        <fullName evidence="5">Salutaridinol 7-O-acetyltransferase-like</fullName>
    </submittedName>
</protein>
<evidence type="ECO:0000313" key="4">
    <source>
        <dbReference type="Proteomes" id="UP000827889"/>
    </source>
</evidence>
<gene>
    <name evidence="5" type="primary">LOC125313669</name>
</gene>
<keyword evidence="4" id="KW-1185">Reference proteome</keyword>
<evidence type="ECO:0000256" key="1">
    <source>
        <dbReference type="ARBA" id="ARBA00009861"/>
    </source>
</evidence>
<proteinExistence type="inferred from homology"/>
<sequence>MPSPSLTIELKVKVVATKTIRPPSPTPDHLKNLKLSVSDQLPHVLYTLNTSASSPHRSSRLKASLSRVLAQFYPLAGRIGDNLYMNGDRKGGGTEFVQAEVNCPLSHVLDHPCQDLLRKLLPIDTESPEVSTGRLLLVQANTFGCGHLANEVCSSEGF</sequence>
<keyword evidence="2" id="KW-0808">Transferase</keyword>
<dbReference type="PANTHER" id="PTHR31623">
    <property type="entry name" value="F21J9.9"/>
    <property type="match status" value="1"/>
</dbReference>
<dbReference type="Proteomes" id="UP000827889">
    <property type="component" value="Chromosome 2"/>
</dbReference>
<evidence type="ECO:0000256" key="2">
    <source>
        <dbReference type="ARBA" id="ARBA00022679"/>
    </source>
</evidence>
<organism evidence="4 5">
    <name type="scientific">Rhodamnia argentea</name>
    <dbReference type="NCBI Taxonomy" id="178133"/>
    <lineage>
        <taxon>Eukaryota</taxon>
        <taxon>Viridiplantae</taxon>
        <taxon>Streptophyta</taxon>
        <taxon>Embryophyta</taxon>
        <taxon>Tracheophyta</taxon>
        <taxon>Spermatophyta</taxon>
        <taxon>Magnoliopsida</taxon>
        <taxon>eudicotyledons</taxon>
        <taxon>Gunneridae</taxon>
        <taxon>Pentapetalae</taxon>
        <taxon>rosids</taxon>
        <taxon>malvids</taxon>
        <taxon>Myrtales</taxon>
        <taxon>Myrtaceae</taxon>
        <taxon>Myrtoideae</taxon>
        <taxon>Myrteae</taxon>
        <taxon>Australasian group</taxon>
        <taxon>Rhodamnia</taxon>
    </lineage>
</organism>
<dbReference type="InterPro" id="IPR023213">
    <property type="entry name" value="CAT-like_dom_sf"/>
</dbReference>
<keyword evidence="3" id="KW-0012">Acyltransferase</keyword>
<accession>A0ABM3GYR2</accession>
<evidence type="ECO:0000256" key="3">
    <source>
        <dbReference type="ARBA" id="ARBA00023315"/>
    </source>
</evidence>
<dbReference type="Gene3D" id="3.30.559.10">
    <property type="entry name" value="Chloramphenicol acetyltransferase-like domain"/>
    <property type="match status" value="1"/>
</dbReference>
<reference evidence="5" key="2">
    <citation type="submission" date="2025-08" db="UniProtKB">
        <authorList>
            <consortium name="RefSeq"/>
        </authorList>
    </citation>
    <scope>IDENTIFICATION</scope>
    <source>
        <tissue evidence="5">Leaf</tissue>
    </source>
</reference>
<dbReference type="Pfam" id="PF02458">
    <property type="entry name" value="Transferase"/>
    <property type="match status" value="1"/>
</dbReference>
<reference evidence="4" key="1">
    <citation type="submission" date="2025-05" db="UniProtKB">
        <authorList>
            <consortium name="RefSeq"/>
        </authorList>
    </citation>
    <scope>NUCLEOTIDE SEQUENCE [LARGE SCALE GENOMIC DNA]</scope>
</reference>
<name>A0ABM3GYR2_9MYRT</name>
<dbReference type="GeneID" id="125313669"/>